<feature type="compositionally biased region" description="Low complexity" evidence="1">
    <location>
        <begin position="276"/>
        <end position="286"/>
    </location>
</feature>
<feature type="compositionally biased region" description="Polar residues" evidence="1">
    <location>
        <begin position="1"/>
        <end position="24"/>
    </location>
</feature>
<evidence type="ECO:0000256" key="1">
    <source>
        <dbReference type="SAM" id="MobiDB-lite"/>
    </source>
</evidence>
<feature type="region of interest" description="Disordered" evidence="1">
    <location>
        <begin position="270"/>
        <end position="296"/>
    </location>
</feature>
<protein>
    <submittedName>
        <fullName evidence="2">Uncharacterized protein</fullName>
    </submittedName>
</protein>
<dbReference type="Proteomes" id="UP001303373">
    <property type="component" value="Chromosome 1"/>
</dbReference>
<feature type="compositionally biased region" description="Polar residues" evidence="1">
    <location>
        <begin position="192"/>
        <end position="204"/>
    </location>
</feature>
<dbReference type="AlphaFoldDB" id="A0AAQ3LZM5"/>
<organism evidence="2 3">
    <name type="scientific">Acrodontium crateriforme</name>
    <dbReference type="NCBI Taxonomy" id="150365"/>
    <lineage>
        <taxon>Eukaryota</taxon>
        <taxon>Fungi</taxon>
        <taxon>Dikarya</taxon>
        <taxon>Ascomycota</taxon>
        <taxon>Pezizomycotina</taxon>
        <taxon>Dothideomycetes</taxon>
        <taxon>Dothideomycetidae</taxon>
        <taxon>Mycosphaerellales</taxon>
        <taxon>Teratosphaeriaceae</taxon>
        <taxon>Acrodontium</taxon>
    </lineage>
</organism>
<gene>
    <name evidence="2" type="ORF">R9X50_00003400</name>
</gene>
<reference evidence="2 3" key="1">
    <citation type="submission" date="2023-11" db="EMBL/GenBank/DDBJ databases">
        <title>An acidophilic fungus is an integral part of prey digestion in a carnivorous sundew plant.</title>
        <authorList>
            <person name="Tsai I.J."/>
        </authorList>
    </citation>
    <scope>NUCLEOTIDE SEQUENCE [LARGE SCALE GENOMIC DNA]</scope>
    <source>
        <strain evidence="2">169a</strain>
    </source>
</reference>
<feature type="compositionally biased region" description="Polar residues" evidence="1">
    <location>
        <begin position="39"/>
        <end position="48"/>
    </location>
</feature>
<dbReference type="Pfam" id="PF17242">
    <property type="entry name" value="DUF5315"/>
    <property type="match status" value="1"/>
</dbReference>
<sequence length="296" mass="31677">MSSKPSISTAQTPVKQSPTANTKPNRLPAPTLFVGPPSRNASQLSVSRGDNPITRHRSTLSRSTTAGTDVGASSVDSTYGSPTQQHNTHPTLKKPSDKATEAKWREMRSALDEISLTAQTSTHVFGPQHAAALDELRLAQIELARAWGRGNEDKDGTGEDASETGAQSNVGEKSGDLSSNPQATEPGHSRARGNTVSSASTALSDESMFSDDSRTGRPSGVSRRLEEETAQDIRLAGERRAENEAYFVKVDRGVRDVVAKLEVVAQAMRGVESESRSLWSMSQRSSTETREDGKAG</sequence>
<feature type="region of interest" description="Disordered" evidence="1">
    <location>
        <begin position="148"/>
        <end position="242"/>
    </location>
</feature>
<evidence type="ECO:0000313" key="2">
    <source>
        <dbReference type="EMBL" id="WPG97262.1"/>
    </source>
</evidence>
<accession>A0AAQ3LZM5</accession>
<feature type="compositionally biased region" description="Basic and acidic residues" evidence="1">
    <location>
        <begin position="287"/>
        <end position="296"/>
    </location>
</feature>
<feature type="compositionally biased region" description="Polar residues" evidence="1">
    <location>
        <begin position="74"/>
        <end position="90"/>
    </location>
</feature>
<feature type="compositionally biased region" description="Polar residues" evidence="1">
    <location>
        <begin position="164"/>
        <end position="183"/>
    </location>
</feature>
<proteinExistence type="predicted"/>
<feature type="compositionally biased region" description="Basic and acidic residues" evidence="1">
    <location>
        <begin position="94"/>
        <end position="106"/>
    </location>
</feature>
<evidence type="ECO:0000313" key="3">
    <source>
        <dbReference type="Proteomes" id="UP001303373"/>
    </source>
</evidence>
<keyword evidence="3" id="KW-1185">Reference proteome</keyword>
<feature type="region of interest" description="Disordered" evidence="1">
    <location>
        <begin position="1"/>
        <end position="106"/>
    </location>
</feature>
<name>A0AAQ3LZM5_9PEZI</name>
<dbReference type="EMBL" id="CP138580">
    <property type="protein sequence ID" value="WPG97262.1"/>
    <property type="molecule type" value="Genomic_DNA"/>
</dbReference>